<reference evidence="2 3" key="1">
    <citation type="submission" date="2023-05" db="EMBL/GenBank/DDBJ databases">
        <title>Actinoplanes sp. NEAU-A12 genome sequencing.</title>
        <authorList>
            <person name="Wang Z.-S."/>
        </authorList>
    </citation>
    <scope>NUCLEOTIDE SEQUENCE [LARGE SCALE GENOMIC DNA]</scope>
    <source>
        <strain evidence="2 3">NEAU-A12</strain>
    </source>
</reference>
<feature type="domain" description="PilZ" evidence="1">
    <location>
        <begin position="94"/>
        <end position="195"/>
    </location>
</feature>
<proteinExistence type="predicted"/>
<evidence type="ECO:0000313" key="3">
    <source>
        <dbReference type="Proteomes" id="UP001241758"/>
    </source>
</evidence>
<evidence type="ECO:0000313" key="2">
    <source>
        <dbReference type="EMBL" id="MDI6104829.1"/>
    </source>
</evidence>
<dbReference type="Gene3D" id="2.40.10.220">
    <property type="entry name" value="predicted glycosyltransferase like domains"/>
    <property type="match status" value="1"/>
</dbReference>
<evidence type="ECO:0000259" key="1">
    <source>
        <dbReference type="Pfam" id="PF07238"/>
    </source>
</evidence>
<gene>
    <name evidence="2" type="ORF">QLQ12_40200</name>
</gene>
<dbReference type="EMBL" id="JASCTH010000037">
    <property type="protein sequence ID" value="MDI6104829.1"/>
    <property type="molecule type" value="Genomic_DNA"/>
</dbReference>
<accession>A0ABT6WYM1</accession>
<dbReference type="InterPro" id="IPR009875">
    <property type="entry name" value="PilZ_domain"/>
</dbReference>
<dbReference type="Proteomes" id="UP001241758">
    <property type="component" value="Unassembled WGS sequence"/>
</dbReference>
<name>A0ABT6WYM1_9ACTN</name>
<protein>
    <submittedName>
        <fullName evidence="2">PilZ domain-containing protein</fullName>
    </submittedName>
</protein>
<dbReference type="SUPFAM" id="SSF141371">
    <property type="entry name" value="PilZ domain-like"/>
    <property type="match status" value="1"/>
</dbReference>
<dbReference type="Pfam" id="PF07238">
    <property type="entry name" value="PilZ"/>
    <property type="match status" value="1"/>
</dbReference>
<comment type="caution">
    <text evidence="2">The sequence shown here is derived from an EMBL/GenBank/DDBJ whole genome shotgun (WGS) entry which is preliminary data.</text>
</comment>
<sequence length="208" mass="22480">MADLPPIGTPVYLVPGEDVSYRSRVEFVDGDRFAVAAPLETSDRDALQPGQRCEVFWARARARILVLCELVEVIDSAPSRWVLAATGQTREGNRRQYVRGGGGTAVGLHPGSTSGPVQGRLIDISEGGLRCWTAKAADIAAGDRMRASVSLGAGEVEVTGVVHAVREAVDEAGYHLILRFISSEPVAQRIRQHIFAWEIAERRHAQGA</sequence>
<organism evidence="2 3">
    <name type="scientific">Actinoplanes sandaracinus</name>
    <dbReference type="NCBI Taxonomy" id="3045177"/>
    <lineage>
        <taxon>Bacteria</taxon>
        <taxon>Bacillati</taxon>
        <taxon>Actinomycetota</taxon>
        <taxon>Actinomycetes</taxon>
        <taxon>Micromonosporales</taxon>
        <taxon>Micromonosporaceae</taxon>
        <taxon>Actinoplanes</taxon>
    </lineage>
</organism>
<keyword evidence="3" id="KW-1185">Reference proteome</keyword>
<dbReference type="RefSeq" id="WP_282766253.1">
    <property type="nucleotide sequence ID" value="NZ_JASCTH010000037.1"/>
</dbReference>